<dbReference type="AlphaFoldDB" id="A0A0D2P9H5"/>
<dbReference type="Pfam" id="PF20153">
    <property type="entry name" value="DUF6535"/>
    <property type="match status" value="1"/>
</dbReference>
<evidence type="ECO:0000256" key="2">
    <source>
        <dbReference type="SAM" id="Phobius"/>
    </source>
</evidence>
<organism evidence="4 5">
    <name type="scientific">Hypholoma sublateritium (strain FD-334 SS-4)</name>
    <dbReference type="NCBI Taxonomy" id="945553"/>
    <lineage>
        <taxon>Eukaryota</taxon>
        <taxon>Fungi</taxon>
        <taxon>Dikarya</taxon>
        <taxon>Basidiomycota</taxon>
        <taxon>Agaricomycotina</taxon>
        <taxon>Agaricomycetes</taxon>
        <taxon>Agaricomycetidae</taxon>
        <taxon>Agaricales</taxon>
        <taxon>Agaricineae</taxon>
        <taxon>Strophariaceae</taxon>
        <taxon>Hypholoma</taxon>
    </lineage>
</organism>
<keyword evidence="5" id="KW-1185">Reference proteome</keyword>
<feature type="domain" description="DUF6535" evidence="3">
    <location>
        <begin position="77"/>
        <end position="257"/>
    </location>
</feature>
<proteinExistence type="predicted"/>
<dbReference type="InterPro" id="IPR045338">
    <property type="entry name" value="DUF6535"/>
</dbReference>
<keyword evidence="2" id="KW-0812">Transmembrane</keyword>
<evidence type="ECO:0000259" key="3">
    <source>
        <dbReference type="Pfam" id="PF20153"/>
    </source>
</evidence>
<sequence length="854" mass="95099">MFPSPTSKFGGETQKRPTVRTTSTHSAYPYLLSNSSQTIVNSPKTPHTISSFSESSEQGDICWDELGSEGSEHALIWHIYNDEATKLDAATTDGLNRGIDVLLVFTGLFSAVLTTFIIQSYQQMLPGPSDATNALLSQLITDIRGSSILNSDSPIILPPIPGAGLVPSPTEIHWVNGLWFAALSCSLSAALVSMLSKQWIQPMPNVSGSPRYRARKRQRRHIQLRQWRVSAVINALPLLLHIALVLFFAGIIVLLWSGEVAIMAATFAIVAFAYTFYLGSMWMSLIYPDCPYQHPISAHLRRWASTKAVPRSPSDLEFGEDGQIQSKRRSMIPPGTIDHDHFIDASSLVWLLEQCSNEDTVAATLLAIGGLPKDFTAFHVLREVGAIELVLQYFSKCFHRDVSFDLRWYVNDAEKAEGYCRAWVRLTHGTATTWPRSLQAPLKALRESPNLHVSAIASCTIALNSLEARMPQLSLIHHLESFANGESKLSDLTQSWLLDTFLECSLSWELRAAVVSDIVKRSVPVLLRVLELSKSRQGTNYTHVTIPLILRILIIGKLPDNSMIWGTEKHGQTFRQTMVPVFTAIIQHPTQYGLKDSLLDFVIIEFARLVAPFFTGTSFSAEIKAGARQGLSKLYLQGRIANGLLPDSVLADILQILHPPAGIAGEQRPCFARILLRTLAVSTDLNVQIGCIRLLEALLKDCDTAVVRTFTEERGMATMLRLANGGDNDSRRLQTDCIRTMCIFIQSATVCCLGSVVLCPSHSPSIDRQFDDMFKSDFFKILLFTVGSRHWWLAEIADTWLPSLLQLCRLRPQEPIWLKVEAVFRDFAEIHVGEEGSQHMMDDLDKMNTILNNS</sequence>
<dbReference type="OrthoDB" id="3185525at2759"/>
<dbReference type="Proteomes" id="UP000054270">
    <property type="component" value="Unassembled WGS sequence"/>
</dbReference>
<gene>
    <name evidence="4" type="ORF">HYPSUDRAFT_62654</name>
</gene>
<evidence type="ECO:0000313" key="4">
    <source>
        <dbReference type="EMBL" id="KJA27579.1"/>
    </source>
</evidence>
<name>A0A0D2P9H5_HYPSF</name>
<dbReference type="EMBL" id="KN817523">
    <property type="protein sequence ID" value="KJA27579.1"/>
    <property type="molecule type" value="Genomic_DNA"/>
</dbReference>
<keyword evidence="2" id="KW-0472">Membrane</keyword>
<protein>
    <recommendedName>
        <fullName evidence="3">DUF6535 domain-containing protein</fullName>
    </recommendedName>
</protein>
<feature type="region of interest" description="Disordered" evidence="1">
    <location>
        <begin position="1"/>
        <end position="22"/>
    </location>
</feature>
<reference evidence="5" key="1">
    <citation type="submission" date="2014-04" db="EMBL/GenBank/DDBJ databases">
        <title>Evolutionary Origins and Diversification of the Mycorrhizal Mutualists.</title>
        <authorList>
            <consortium name="DOE Joint Genome Institute"/>
            <consortium name="Mycorrhizal Genomics Consortium"/>
            <person name="Kohler A."/>
            <person name="Kuo A."/>
            <person name="Nagy L.G."/>
            <person name="Floudas D."/>
            <person name="Copeland A."/>
            <person name="Barry K.W."/>
            <person name="Cichocki N."/>
            <person name="Veneault-Fourrey C."/>
            <person name="LaButti K."/>
            <person name="Lindquist E.A."/>
            <person name="Lipzen A."/>
            <person name="Lundell T."/>
            <person name="Morin E."/>
            <person name="Murat C."/>
            <person name="Riley R."/>
            <person name="Ohm R."/>
            <person name="Sun H."/>
            <person name="Tunlid A."/>
            <person name="Henrissat B."/>
            <person name="Grigoriev I.V."/>
            <person name="Hibbett D.S."/>
            <person name="Martin F."/>
        </authorList>
    </citation>
    <scope>NUCLEOTIDE SEQUENCE [LARGE SCALE GENOMIC DNA]</scope>
    <source>
        <strain evidence="5">FD-334 SS-4</strain>
    </source>
</reference>
<feature type="transmembrane region" description="Helical" evidence="2">
    <location>
        <begin position="229"/>
        <end position="254"/>
    </location>
</feature>
<dbReference type="OMA" id="SMLAKQW"/>
<evidence type="ECO:0000256" key="1">
    <source>
        <dbReference type="SAM" id="MobiDB-lite"/>
    </source>
</evidence>
<keyword evidence="2" id="KW-1133">Transmembrane helix</keyword>
<accession>A0A0D2P9H5</accession>
<dbReference type="STRING" id="945553.A0A0D2P9H5"/>
<evidence type="ECO:0000313" key="5">
    <source>
        <dbReference type="Proteomes" id="UP000054270"/>
    </source>
</evidence>
<feature type="transmembrane region" description="Helical" evidence="2">
    <location>
        <begin position="260"/>
        <end position="278"/>
    </location>
</feature>